<comment type="caution">
    <text evidence="3">The sequence shown here is derived from an EMBL/GenBank/DDBJ whole genome shotgun (WGS) entry which is preliminary data.</text>
</comment>
<feature type="chain" id="PRO_5046187394" evidence="1">
    <location>
        <begin position="21"/>
        <end position="355"/>
    </location>
</feature>
<evidence type="ECO:0000313" key="4">
    <source>
        <dbReference type="Proteomes" id="UP000634134"/>
    </source>
</evidence>
<organism evidence="3 4">
    <name type="scientific">Dyadobacter subterraneus</name>
    <dbReference type="NCBI Taxonomy" id="2773304"/>
    <lineage>
        <taxon>Bacteria</taxon>
        <taxon>Pseudomonadati</taxon>
        <taxon>Bacteroidota</taxon>
        <taxon>Cytophagia</taxon>
        <taxon>Cytophagales</taxon>
        <taxon>Spirosomataceae</taxon>
        <taxon>Dyadobacter</taxon>
    </lineage>
</organism>
<evidence type="ECO:0000259" key="2">
    <source>
        <dbReference type="Pfam" id="PF00144"/>
    </source>
</evidence>
<dbReference type="InterPro" id="IPR050789">
    <property type="entry name" value="Diverse_Enzym_Activities"/>
</dbReference>
<dbReference type="InterPro" id="IPR001466">
    <property type="entry name" value="Beta-lactam-related"/>
</dbReference>
<dbReference type="SUPFAM" id="SSF56601">
    <property type="entry name" value="beta-lactamase/transpeptidase-like"/>
    <property type="match status" value="1"/>
</dbReference>
<reference evidence="4" key="1">
    <citation type="submission" date="2023-07" db="EMBL/GenBank/DDBJ databases">
        <title>Dyadobacter sp. nov 'subterranea' isolated from contaminted grondwater.</title>
        <authorList>
            <person name="Szabo I."/>
            <person name="Al-Omari J."/>
            <person name="Szerdahelyi S.G."/>
            <person name="Rado J."/>
        </authorList>
    </citation>
    <scope>NUCLEOTIDE SEQUENCE [LARGE SCALE GENOMIC DNA]</scope>
    <source>
        <strain evidence="4">UP-52</strain>
    </source>
</reference>
<dbReference type="RefSeq" id="WP_194121807.1">
    <property type="nucleotide sequence ID" value="NZ_JACYGY010000001.1"/>
</dbReference>
<gene>
    <name evidence="3" type="ORF">IEE83_17530</name>
</gene>
<evidence type="ECO:0000256" key="1">
    <source>
        <dbReference type="SAM" id="SignalP"/>
    </source>
</evidence>
<sequence>MMKKIVLLMMVLLLISGAYAQRPFLKVDHWLDAHAAEMGGRLILVVCKDGKIIYSHAVNEMNGRQQALVRLLSERKGEEPDLGNYTETTKQPVASCSKWLSAALVMTFVDNGKIQLTDTVGKFLPVLSKNGKGSITIGDCLSHTTGILSPDLKDDLTAKRKANNMDEVISQIAAYPMEGPSGTVFRYSNTGLQIAGAVLEKISGKRFETLFAERIAGPLGMKNTDFGHGVVALPAGGALSTPEDYIHFLTMILNKGIFDGKRILTEKSIAAMQVNRVTPDVRVAYTPAEATGSGYGYGEWVMGSGTVSSPGLFGSYPWVDNNKGYCAFLMAFNLKSDGRQAKYGELRKLVEAQIR</sequence>
<dbReference type="EMBL" id="JACYGY010000001">
    <property type="protein sequence ID" value="MBE9463689.1"/>
    <property type="molecule type" value="Genomic_DNA"/>
</dbReference>
<dbReference type="PANTHER" id="PTHR43283:SF3">
    <property type="entry name" value="BETA-LACTAMASE FAMILY PROTEIN (AFU_ORTHOLOGUE AFUA_5G07500)"/>
    <property type="match status" value="1"/>
</dbReference>
<keyword evidence="1" id="KW-0732">Signal</keyword>
<proteinExistence type="predicted"/>
<dbReference type="Proteomes" id="UP000634134">
    <property type="component" value="Unassembled WGS sequence"/>
</dbReference>
<feature type="signal peptide" evidence="1">
    <location>
        <begin position="1"/>
        <end position="20"/>
    </location>
</feature>
<protein>
    <submittedName>
        <fullName evidence="3">Beta-lactamase family protein</fullName>
    </submittedName>
</protein>
<dbReference type="Gene3D" id="3.40.710.10">
    <property type="entry name" value="DD-peptidase/beta-lactamase superfamily"/>
    <property type="match status" value="1"/>
</dbReference>
<accession>A0ABR9WEY4</accession>
<feature type="domain" description="Beta-lactamase-related" evidence="2">
    <location>
        <begin position="44"/>
        <end position="335"/>
    </location>
</feature>
<dbReference type="InterPro" id="IPR012338">
    <property type="entry name" value="Beta-lactam/transpept-like"/>
</dbReference>
<name>A0ABR9WEY4_9BACT</name>
<dbReference type="Pfam" id="PF00144">
    <property type="entry name" value="Beta-lactamase"/>
    <property type="match status" value="1"/>
</dbReference>
<dbReference type="PANTHER" id="PTHR43283">
    <property type="entry name" value="BETA-LACTAMASE-RELATED"/>
    <property type="match status" value="1"/>
</dbReference>
<keyword evidence="4" id="KW-1185">Reference proteome</keyword>
<evidence type="ECO:0000313" key="3">
    <source>
        <dbReference type="EMBL" id="MBE9463689.1"/>
    </source>
</evidence>